<organism evidence="1 2">
    <name type="scientific">Vermiconidia calcicola</name>
    <dbReference type="NCBI Taxonomy" id="1690605"/>
    <lineage>
        <taxon>Eukaryota</taxon>
        <taxon>Fungi</taxon>
        <taxon>Dikarya</taxon>
        <taxon>Ascomycota</taxon>
        <taxon>Pezizomycotina</taxon>
        <taxon>Dothideomycetes</taxon>
        <taxon>Dothideomycetidae</taxon>
        <taxon>Mycosphaerellales</taxon>
        <taxon>Extremaceae</taxon>
        <taxon>Vermiconidia</taxon>
    </lineage>
</organism>
<name>A0ACC3MLP3_9PEZI</name>
<accession>A0ACC3MLP3</accession>
<reference evidence="1" key="1">
    <citation type="submission" date="2023-07" db="EMBL/GenBank/DDBJ databases">
        <title>Black Yeasts Isolated from many extreme environments.</title>
        <authorList>
            <person name="Coleine C."/>
            <person name="Stajich J.E."/>
            <person name="Selbmann L."/>
        </authorList>
    </citation>
    <scope>NUCLEOTIDE SEQUENCE</scope>
    <source>
        <strain evidence="1">CCFEE 5714</strain>
    </source>
</reference>
<dbReference type="EMBL" id="JAUTXU010000208">
    <property type="protein sequence ID" value="KAK3698621.1"/>
    <property type="molecule type" value="Genomic_DNA"/>
</dbReference>
<protein>
    <submittedName>
        <fullName evidence="1">Uncharacterized protein</fullName>
    </submittedName>
</protein>
<evidence type="ECO:0000313" key="1">
    <source>
        <dbReference type="EMBL" id="KAK3698621.1"/>
    </source>
</evidence>
<dbReference type="Proteomes" id="UP001281147">
    <property type="component" value="Unassembled WGS sequence"/>
</dbReference>
<gene>
    <name evidence="1" type="ORF">LTR37_016849</name>
</gene>
<proteinExistence type="predicted"/>
<evidence type="ECO:0000313" key="2">
    <source>
        <dbReference type="Proteomes" id="UP001281147"/>
    </source>
</evidence>
<keyword evidence="2" id="KW-1185">Reference proteome</keyword>
<comment type="caution">
    <text evidence="1">The sequence shown here is derived from an EMBL/GenBank/DDBJ whole genome shotgun (WGS) entry which is preliminary data.</text>
</comment>
<sequence>MPLCQHPSLSFRVVESAKLTYRQPSERKIKEALSVSQPTQKKRKITISKGLKHESNPGEPNIQLPPPSTFPAPVIVPGDELFHDPDYPPQSVQEWVDEEERNEVTRKRRTIYVVPPPGVSDEVGVVDGWTNASSQSIGQSSKKAKRTNAPELANHPRVEDVLEYLQAFYHGLPVKLLDKPRLEFTAWDSGSPTTKSKVDCTTTARYIGLSTGREAIRVQCRPSLDGGFAGQLNLEDLLDTAISILPSDAYALIMLLHHDLYEDEDDDFCCGRAYGGSRVAVISTARYRPELDKKQKVDVEHSWPGSHCSPHIRRLHSGKLRRLQETVSDSEPTADSDPESAMQAAVTASNKLPLPVSSSQLSTLWLGRVCKTASHELGHCFGIDHCVYYACIMQGTARMEEDVRQPPYLCPVDLSKVLRANGTDRDERYRALLVFCKKWKEDRMFAAFGAWIEARLNKQRAIDD</sequence>